<evidence type="ECO:0000256" key="5">
    <source>
        <dbReference type="ARBA" id="ARBA00022496"/>
    </source>
</evidence>
<keyword evidence="12 13" id="KW-0998">Cell outer membrane</keyword>
<dbReference type="InterPro" id="IPR000531">
    <property type="entry name" value="Beta-barrel_TonB"/>
</dbReference>
<dbReference type="Proteomes" id="UP001162030">
    <property type="component" value="Chromosome"/>
</dbReference>
<evidence type="ECO:0000256" key="7">
    <source>
        <dbReference type="ARBA" id="ARBA00022729"/>
    </source>
</evidence>
<dbReference type="Gene3D" id="2.170.130.10">
    <property type="entry name" value="TonB-dependent receptor, plug domain"/>
    <property type="match status" value="1"/>
</dbReference>
<evidence type="ECO:0000256" key="8">
    <source>
        <dbReference type="ARBA" id="ARBA00023004"/>
    </source>
</evidence>
<evidence type="ECO:0000313" key="18">
    <source>
        <dbReference type="Proteomes" id="UP001162030"/>
    </source>
</evidence>
<evidence type="ECO:0000313" key="17">
    <source>
        <dbReference type="EMBL" id="CAI8934812.1"/>
    </source>
</evidence>
<accession>A0ABM9I788</accession>
<keyword evidence="18" id="KW-1185">Reference proteome</keyword>
<comment type="subcellular location">
    <subcellularLocation>
        <location evidence="1 13">Cell outer membrane</location>
        <topology evidence="1 13">Multi-pass membrane protein</topology>
    </subcellularLocation>
</comment>
<dbReference type="Pfam" id="PF07660">
    <property type="entry name" value="STN"/>
    <property type="match status" value="1"/>
</dbReference>
<dbReference type="CDD" id="cd01347">
    <property type="entry name" value="ligand_gated_channel"/>
    <property type="match status" value="1"/>
</dbReference>
<dbReference type="PROSITE" id="PS52016">
    <property type="entry name" value="TONB_DEPENDENT_REC_3"/>
    <property type="match status" value="1"/>
</dbReference>
<sequence length="769" mass="85441">MKKLLPLVLARFLAISLAHADEGTVDVDIRPQPLAAALESLAQKADLQLLYPADAVAGKQAAGFSGTYTPKRALEKLLERTGLTFQFTGPRTVAIRTDGSASRHSAAQIDESSPIDLETVVVTATKTERPASEVPATTAVIDEKQISQMYNRDLSDVLRRAAGLDVQRAGTNGIAVINIRGLGLGRSSTLINGQFADFLDPGIGNRSAIQTVDWDNVDRIEIVRGAGSALYGPNAMGGVVNIITKEAPEVPNVTRLFFLFDSLPTYGGGFTTGGTVDSVGYFLDFKHLSSDGYKSAPEPAFSPGAMGTMMHSLEKGEWNKTMAGGRLNWNLSDKANLKLGFNYLDDHNNAFDRPHTPSDGQYGQYSLEYAHWLTDDDQLTVNLSYRDHQTDLTFDSYFYPFFLTTNPQYLLKEDAKKLSGEIRNRWNIAEGHTLLVGFYGSQDWARRRTLNLVSGTLDDHPRNDITNYALYGQYELALWDRLFLTMGGRGDWFEYDLDNDVTGRAARQSYGIFNPRGGVRFKFSEEISLRASVGTGFRPPDPYGLTGARNMPFYEVRPNPSLKPEKSDSFDLGLDVTTPFGSKISATGYYNHLTQYQLLSMHLEDSRLIYQTRNLGKVDSYGAELEIQQKITPELGLFVNYTYSISEAASDSPPGVSGLPEKGRQLPLTPRNKAAFGLVYESNRFSGRFEGRYVDRQYIFGDSRNDPAYALGSYVTADFRVTYRHPIGEKQTMDVSAGVRNLLDRRYETRFIDVFAEPRVGFVQLGMEF</sequence>
<feature type="signal peptide" evidence="15">
    <location>
        <begin position="1"/>
        <end position="20"/>
    </location>
</feature>
<evidence type="ECO:0000256" key="14">
    <source>
        <dbReference type="RuleBase" id="RU003357"/>
    </source>
</evidence>
<keyword evidence="5" id="KW-0410">Iron transport</keyword>
<evidence type="ECO:0000256" key="12">
    <source>
        <dbReference type="ARBA" id="ARBA00023237"/>
    </source>
</evidence>
<dbReference type="InterPro" id="IPR036942">
    <property type="entry name" value="Beta-barrel_TonB_sf"/>
</dbReference>
<keyword evidence="4 13" id="KW-1134">Transmembrane beta strand</keyword>
<dbReference type="Gene3D" id="2.40.170.20">
    <property type="entry name" value="TonB-dependent receptor, beta-barrel domain"/>
    <property type="match status" value="1"/>
</dbReference>
<proteinExistence type="inferred from homology"/>
<dbReference type="InterPro" id="IPR012910">
    <property type="entry name" value="Plug_dom"/>
</dbReference>
<dbReference type="RefSeq" id="WP_317963442.1">
    <property type="nucleotide sequence ID" value="NZ_OX458333.1"/>
</dbReference>
<keyword evidence="6 13" id="KW-0812">Transmembrane</keyword>
<evidence type="ECO:0000256" key="6">
    <source>
        <dbReference type="ARBA" id="ARBA00022692"/>
    </source>
</evidence>
<organism evidence="17 18">
    <name type="scientific">Methylocaldum szegediense</name>
    <dbReference type="NCBI Taxonomy" id="73780"/>
    <lineage>
        <taxon>Bacteria</taxon>
        <taxon>Pseudomonadati</taxon>
        <taxon>Pseudomonadota</taxon>
        <taxon>Gammaproteobacteria</taxon>
        <taxon>Methylococcales</taxon>
        <taxon>Methylococcaceae</taxon>
        <taxon>Methylocaldum</taxon>
    </lineage>
</organism>
<evidence type="ECO:0000256" key="15">
    <source>
        <dbReference type="SAM" id="SignalP"/>
    </source>
</evidence>
<dbReference type="PANTHER" id="PTHR30069">
    <property type="entry name" value="TONB-DEPENDENT OUTER MEMBRANE RECEPTOR"/>
    <property type="match status" value="1"/>
</dbReference>
<keyword evidence="3 13" id="KW-0813">Transport</keyword>
<evidence type="ECO:0000256" key="11">
    <source>
        <dbReference type="ARBA" id="ARBA00023170"/>
    </source>
</evidence>
<dbReference type="Pfam" id="PF00593">
    <property type="entry name" value="TonB_dep_Rec_b-barrel"/>
    <property type="match status" value="1"/>
</dbReference>
<dbReference type="SMART" id="SM00965">
    <property type="entry name" value="STN"/>
    <property type="match status" value="1"/>
</dbReference>
<evidence type="ECO:0000256" key="10">
    <source>
        <dbReference type="ARBA" id="ARBA00023136"/>
    </source>
</evidence>
<evidence type="ECO:0000256" key="9">
    <source>
        <dbReference type="ARBA" id="ARBA00023077"/>
    </source>
</evidence>
<keyword evidence="10 13" id="KW-0472">Membrane</keyword>
<keyword evidence="11" id="KW-0675">Receptor</keyword>
<dbReference type="Pfam" id="PF07715">
    <property type="entry name" value="Plug"/>
    <property type="match status" value="1"/>
</dbReference>
<dbReference type="PANTHER" id="PTHR30069:SF29">
    <property type="entry name" value="HEMOGLOBIN AND HEMOGLOBIN-HAPTOGLOBIN-BINDING PROTEIN 1-RELATED"/>
    <property type="match status" value="1"/>
</dbReference>
<dbReference type="Gene3D" id="3.55.50.30">
    <property type="match status" value="1"/>
</dbReference>
<keyword evidence="7 15" id="KW-0732">Signal</keyword>
<protein>
    <submittedName>
        <fullName evidence="17">Iron complex outermembrane recepter protein</fullName>
    </submittedName>
</protein>
<keyword evidence="9 14" id="KW-0798">TonB box</keyword>
<dbReference type="SUPFAM" id="SSF56935">
    <property type="entry name" value="Porins"/>
    <property type="match status" value="1"/>
</dbReference>
<reference evidence="17 18" key="1">
    <citation type="submission" date="2023-03" db="EMBL/GenBank/DDBJ databases">
        <authorList>
            <person name="Pearce D."/>
        </authorList>
    </citation>
    <scope>NUCLEOTIDE SEQUENCE [LARGE SCALE GENOMIC DNA]</scope>
    <source>
        <strain evidence="17">Msz</strain>
    </source>
</reference>
<evidence type="ECO:0000256" key="3">
    <source>
        <dbReference type="ARBA" id="ARBA00022448"/>
    </source>
</evidence>
<evidence type="ECO:0000256" key="13">
    <source>
        <dbReference type="PROSITE-ProRule" id="PRU01360"/>
    </source>
</evidence>
<evidence type="ECO:0000256" key="4">
    <source>
        <dbReference type="ARBA" id="ARBA00022452"/>
    </source>
</evidence>
<dbReference type="InterPro" id="IPR011662">
    <property type="entry name" value="Secretin/TonB_short_N"/>
</dbReference>
<keyword evidence="5" id="KW-0406">Ion transport</keyword>
<evidence type="ECO:0000259" key="16">
    <source>
        <dbReference type="SMART" id="SM00965"/>
    </source>
</evidence>
<evidence type="ECO:0000256" key="2">
    <source>
        <dbReference type="ARBA" id="ARBA00008143"/>
    </source>
</evidence>
<evidence type="ECO:0000256" key="1">
    <source>
        <dbReference type="ARBA" id="ARBA00004571"/>
    </source>
</evidence>
<dbReference type="InterPro" id="IPR039426">
    <property type="entry name" value="TonB-dep_rcpt-like"/>
</dbReference>
<feature type="chain" id="PRO_5046411392" evidence="15">
    <location>
        <begin position="21"/>
        <end position="769"/>
    </location>
</feature>
<dbReference type="InterPro" id="IPR037066">
    <property type="entry name" value="Plug_dom_sf"/>
</dbReference>
<comment type="similarity">
    <text evidence="2">Belongs to the TonB-dependent receptor family. Hemoglobin/haptoglobin binding protein subfamily.</text>
</comment>
<dbReference type="EMBL" id="OX458333">
    <property type="protein sequence ID" value="CAI8934812.1"/>
    <property type="molecule type" value="Genomic_DNA"/>
</dbReference>
<feature type="domain" description="Secretin/TonB short N-terminal" evidence="16">
    <location>
        <begin position="47"/>
        <end position="98"/>
    </location>
</feature>
<gene>
    <name evidence="17" type="ORF">MSZNOR_4118</name>
</gene>
<name>A0ABM9I788_9GAMM</name>
<keyword evidence="8" id="KW-0408">Iron</keyword>